<dbReference type="GO" id="GO:0005886">
    <property type="term" value="C:plasma membrane"/>
    <property type="evidence" value="ECO:0007669"/>
    <property type="project" value="TreeGrafter"/>
</dbReference>
<feature type="transmembrane region" description="Helical" evidence="5">
    <location>
        <begin position="288"/>
        <end position="305"/>
    </location>
</feature>
<feature type="transmembrane region" description="Helical" evidence="5">
    <location>
        <begin position="145"/>
        <end position="163"/>
    </location>
</feature>
<evidence type="ECO:0000256" key="2">
    <source>
        <dbReference type="ARBA" id="ARBA00022692"/>
    </source>
</evidence>
<dbReference type="SUPFAM" id="SSF81324">
    <property type="entry name" value="Voltage-gated potassium channels"/>
    <property type="match status" value="1"/>
</dbReference>
<evidence type="ECO:0000256" key="5">
    <source>
        <dbReference type="SAM" id="Phobius"/>
    </source>
</evidence>
<feature type="transmembrane region" description="Helical" evidence="5">
    <location>
        <begin position="1334"/>
        <end position="1360"/>
    </location>
</feature>
<dbReference type="PANTHER" id="PTHR23501">
    <property type="entry name" value="MAJOR FACILITATOR SUPERFAMILY"/>
    <property type="match status" value="1"/>
</dbReference>
<dbReference type="SUPFAM" id="SSF103473">
    <property type="entry name" value="MFS general substrate transporter"/>
    <property type="match status" value="1"/>
</dbReference>
<dbReference type="Pfam" id="PF06985">
    <property type="entry name" value="HET"/>
    <property type="match status" value="1"/>
</dbReference>
<comment type="caution">
    <text evidence="7">The sequence shown here is derived from an EMBL/GenBank/DDBJ whole genome shotgun (WGS) entry which is preliminary data.</text>
</comment>
<feature type="transmembrane region" description="Helical" evidence="5">
    <location>
        <begin position="1418"/>
        <end position="1436"/>
    </location>
</feature>
<organism evidence="7 8">
    <name type="scientific">Cudoniella acicularis</name>
    <dbReference type="NCBI Taxonomy" id="354080"/>
    <lineage>
        <taxon>Eukaryota</taxon>
        <taxon>Fungi</taxon>
        <taxon>Dikarya</taxon>
        <taxon>Ascomycota</taxon>
        <taxon>Pezizomycotina</taxon>
        <taxon>Leotiomycetes</taxon>
        <taxon>Helotiales</taxon>
        <taxon>Tricladiaceae</taxon>
        <taxon>Cudoniella</taxon>
    </lineage>
</organism>
<feature type="transmembrane region" description="Helical" evidence="5">
    <location>
        <begin position="86"/>
        <end position="105"/>
    </location>
</feature>
<feature type="transmembrane region" description="Helical" evidence="5">
    <location>
        <begin position="430"/>
        <end position="448"/>
    </location>
</feature>
<keyword evidence="4 5" id="KW-0472">Membrane</keyword>
<proteinExistence type="predicted"/>
<dbReference type="PANTHER" id="PTHR23501:SF39">
    <property type="entry name" value="MULTIDRUG TRANSPORTER, PUTATIVE (AFU_ORTHOLOGUE AFUA_1G05010)-RELATED"/>
    <property type="match status" value="1"/>
</dbReference>
<dbReference type="InterPro" id="IPR010730">
    <property type="entry name" value="HET"/>
</dbReference>
<dbReference type="Proteomes" id="UP000566819">
    <property type="component" value="Unassembled WGS sequence"/>
</dbReference>
<dbReference type="Pfam" id="PF07885">
    <property type="entry name" value="Ion_trans_2"/>
    <property type="match status" value="1"/>
</dbReference>
<dbReference type="InterPro" id="IPR011701">
    <property type="entry name" value="MFS"/>
</dbReference>
<evidence type="ECO:0000256" key="4">
    <source>
        <dbReference type="ARBA" id="ARBA00023136"/>
    </source>
</evidence>
<gene>
    <name evidence="7" type="ORF">G7Y89_g10645</name>
</gene>
<dbReference type="Gene3D" id="1.20.1250.20">
    <property type="entry name" value="MFS general substrate transporter like domains"/>
    <property type="match status" value="1"/>
</dbReference>
<keyword evidence="2 5" id="KW-0812">Transmembrane</keyword>
<dbReference type="EMBL" id="JAAMPI010000957">
    <property type="protein sequence ID" value="KAF4627513.1"/>
    <property type="molecule type" value="Genomic_DNA"/>
</dbReference>
<feature type="transmembrane region" description="Helical" evidence="5">
    <location>
        <begin position="405"/>
        <end position="423"/>
    </location>
</feature>
<feature type="transmembrane region" description="Helical" evidence="5">
    <location>
        <begin position="1298"/>
        <end position="1322"/>
    </location>
</feature>
<evidence type="ECO:0000259" key="6">
    <source>
        <dbReference type="PROSITE" id="PS50850"/>
    </source>
</evidence>
<keyword evidence="3 5" id="KW-1133">Transmembrane helix</keyword>
<sequence length="1525" mass="170229">MSLNKLTALQSQEKNGAESLDQNTSSECHSSCEVCKNQKRESRRYRWKVIIGLFFPFLVQALDTTIIASALPYIASDFKQLSQLNWIVSAFNLTLATFVPFWGQFSDIWGRYAAIQTALTAMIVGSILCSAAPVTEFAMLLLGRAFQGIGCAGLMIVSKVILADKVSLKENARNNTLFTIVGGIGYGIGPVIGGYFTEANWRWCFIINIPIGVIGLVLAHFVLRPVLLGPQEITRTDGVIDVVVSQDFKARVFTIDFGGQFLFLFGMGLLVLGLTWAGSYYAWSDVKVLAPLIIGCILMIAFCIWEHLMLPGSLFARQWPTQKAMIPLNLVWTRNAGILMYINFTTGMAMYAVFYFVGLYLALVKGFSSGQSGKNLLYYMPGLAAGAYISMFFCNKWPRATFPPLFMGAILQPVGITLLAIFLRSGHLPSIYGMLALVGVGTGIRFMPGTLHGVAYFPKQIASIVSLMSLSLDLGGTLSTTILLNIFNNVLRNSNPSIIFNSASDSSFDSISSLPIESQNYLRDRAKTGIVLGFFALSAFAWLGVLAVMGLGNVKIAKEEGEKDEVIRGSYIVSLLSGKKEKQKLVVPAGRDRGDHPTLLVNKEALGFHMNLQVQPLAFLTAETPDRKKYEATEKLPIPIIIPNSLFQIYFQIAVPAARSVFIEVPIIIGIWIVILSIPHERYAYRRLDQNGGTIRLLRVTRCRKDFNNREQFRLDLVEVPLNNPGFKYLAVSYTWGIGTMAAKSIPVQCGENQRLDVSPTVFCIFKTVLQPGRTLHLWIDALCIDQNNNEEKRRQVGLMRKVYKNAFQVLICLGQPTQESNRAMDAVYPLYKIYQNSRNNKTLALSPALLHLPSLGELFCHRYFSRIWTIQEIASASSDITILLGDRAVRYQHLIHLLYNVAFFGHESHIRGFDSQVAGKGFFMRPPEGFRNSISTAEMKTSLLESVPRLSFSEIMMANCHFKSSDPRDKIYALLGFIRQKEDMPFDPNYDDENTTESLYKRVASYLLQQDPYLLILQRAGIGYPRSEGLENLPSWVPDWSSIDKDVKNFGLQKRSRFCAGGAPGNPARAIGDVLAVSGMVFDTVAKLSETRPAPPTRNTLSGHELKPLFPEIESSMNRLQDLAHELEIVKFREASERWFHEAEDQVTSLCRSGLKGSDQSWKTLDANVYPRENPTESLRGVFTKTLVANELPLNGTIDDPLRMETYENVLSLYKKPNVDESIHPMTFNYNIAVTAATSQRRFLTTAKGLVGLASPGTREGDCVCLLKGAVTPFVLRKRAGEEKKWEIIGEAHDARAMMLTGINVVSLVFGVAANMAMLPIKHDRKEVQRSALILVFINIIGGLVASVILISLVIAANLTPRLPGHAFTEAYYYAIMSSGLYFITSTFIIYTAFMLWRSRRTKEELSKHFTGGHKSLKLLTILFLAYILLGALVFKKIEGWRYMDAVFWADVTILTIGFGDFKPETHLGRCLLFPYAAFGIFILFLVVYCITQVVFERGASMWEIRFETRRGSAKLPSEMATEA</sequence>
<comment type="subcellular location">
    <subcellularLocation>
        <location evidence="1">Membrane</location>
        <topology evidence="1">Multi-pass membrane protein</topology>
    </subcellularLocation>
</comment>
<dbReference type="PROSITE" id="PS50850">
    <property type="entry name" value="MFS"/>
    <property type="match status" value="1"/>
</dbReference>
<reference evidence="7 8" key="1">
    <citation type="submission" date="2020-03" db="EMBL/GenBank/DDBJ databases">
        <title>Draft Genome Sequence of Cudoniella acicularis.</title>
        <authorList>
            <person name="Buettner E."/>
            <person name="Kellner H."/>
        </authorList>
    </citation>
    <scope>NUCLEOTIDE SEQUENCE [LARGE SCALE GENOMIC DNA]</scope>
    <source>
        <strain evidence="7 8">DSM 108380</strain>
    </source>
</reference>
<dbReference type="InterPro" id="IPR013099">
    <property type="entry name" value="K_chnl_dom"/>
</dbReference>
<feature type="transmembrane region" description="Helical" evidence="5">
    <location>
        <begin position="261"/>
        <end position="282"/>
    </location>
</feature>
<dbReference type="Gene3D" id="1.10.287.70">
    <property type="match status" value="1"/>
</dbReference>
<accession>A0A8H4REP1</accession>
<dbReference type="OrthoDB" id="6770063at2759"/>
<feature type="transmembrane region" description="Helical" evidence="5">
    <location>
        <begin position="49"/>
        <end position="74"/>
    </location>
</feature>
<evidence type="ECO:0000313" key="8">
    <source>
        <dbReference type="Proteomes" id="UP000566819"/>
    </source>
</evidence>
<feature type="transmembrane region" description="Helical" evidence="5">
    <location>
        <begin position="112"/>
        <end position="133"/>
    </location>
</feature>
<feature type="transmembrane region" description="Helical" evidence="5">
    <location>
        <begin position="348"/>
        <end position="364"/>
    </location>
</feature>
<dbReference type="Pfam" id="PF07690">
    <property type="entry name" value="MFS_1"/>
    <property type="match status" value="1"/>
</dbReference>
<feature type="domain" description="Major facilitator superfamily (MFS) profile" evidence="6">
    <location>
        <begin position="49"/>
        <end position="556"/>
    </location>
</feature>
<keyword evidence="8" id="KW-1185">Reference proteome</keyword>
<feature type="transmembrane region" description="Helical" evidence="5">
    <location>
        <begin position="1473"/>
        <end position="1497"/>
    </location>
</feature>
<protein>
    <recommendedName>
        <fullName evidence="6">Major facilitator superfamily (MFS) profile domain-containing protein</fullName>
    </recommendedName>
</protein>
<name>A0A8H4REP1_9HELO</name>
<feature type="transmembrane region" description="Helical" evidence="5">
    <location>
        <begin position="203"/>
        <end position="223"/>
    </location>
</feature>
<feature type="transmembrane region" description="Helical" evidence="5">
    <location>
        <begin position="376"/>
        <end position="393"/>
    </location>
</feature>
<feature type="transmembrane region" description="Helical" evidence="5">
    <location>
        <begin position="530"/>
        <end position="551"/>
    </location>
</feature>
<evidence type="ECO:0000256" key="3">
    <source>
        <dbReference type="ARBA" id="ARBA00022989"/>
    </source>
</evidence>
<feature type="transmembrane region" description="Helical" evidence="5">
    <location>
        <begin position="175"/>
        <end position="197"/>
    </location>
</feature>
<evidence type="ECO:0000313" key="7">
    <source>
        <dbReference type="EMBL" id="KAF4627513.1"/>
    </source>
</evidence>
<evidence type="ECO:0000256" key="1">
    <source>
        <dbReference type="ARBA" id="ARBA00004141"/>
    </source>
</evidence>
<feature type="transmembrane region" description="Helical" evidence="5">
    <location>
        <begin position="1372"/>
        <end position="1398"/>
    </location>
</feature>
<dbReference type="InterPro" id="IPR020846">
    <property type="entry name" value="MFS_dom"/>
</dbReference>
<dbReference type="GO" id="GO:0022857">
    <property type="term" value="F:transmembrane transporter activity"/>
    <property type="evidence" value="ECO:0007669"/>
    <property type="project" value="InterPro"/>
</dbReference>
<dbReference type="InterPro" id="IPR036259">
    <property type="entry name" value="MFS_trans_sf"/>
</dbReference>